<keyword evidence="3" id="KW-1185">Reference proteome</keyword>
<evidence type="ECO:0000256" key="1">
    <source>
        <dbReference type="SAM" id="MobiDB-lite"/>
    </source>
</evidence>
<proteinExistence type="predicted"/>
<accession>A0A5D3KFX3</accession>
<dbReference type="RefSeq" id="WP_148776554.1">
    <property type="nucleotide sequence ID" value="NZ_VSSS01000057.1"/>
</dbReference>
<organism evidence="2 3">
    <name type="scientific">Bradyrhizobium rifense</name>
    <dbReference type="NCBI Taxonomy" id="515499"/>
    <lineage>
        <taxon>Bacteria</taxon>
        <taxon>Pseudomonadati</taxon>
        <taxon>Pseudomonadota</taxon>
        <taxon>Alphaproteobacteria</taxon>
        <taxon>Hyphomicrobiales</taxon>
        <taxon>Nitrobacteraceae</taxon>
        <taxon>Bradyrhizobium</taxon>
    </lineage>
</organism>
<evidence type="ECO:0000313" key="3">
    <source>
        <dbReference type="Proteomes" id="UP000324758"/>
    </source>
</evidence>
<dbReference type="AlphaFoldDB" id="A0A5D3KFX3"/>
<dbReference type="EMBL" id="VSSS01000057">
    <property type="protein sequence ID" value="TYL89859.1"/>
    <property type="molecule type" value="Genomic_DNA"/>
</dbReference>
<feature type="region of interest" description="Disordered" evidence="1">
    <location>
        <begin position="1"/>
        <end position="20"/>
    </location>
</feature>
<evidence type="ECO:0000313" key="2">
    <source>
        <dbReference type="EMBL" id="TYL89859.1"/>
    </source>
</evidence>
<name>A0A5D3KFX3_9BRAD</name>
<gene>
    <name evidence="2" type="ORF">FXB40_33475</name>
</gene>
<dbReference type="Proteomes" id="UP000324758">
    <property type="component" value="Unassembled WGS sequence"/>
</dbReference>
<comment type="caution">
    <text evidence="2">The sequence shown here is derived from an EMBL/GenBank/DDBJ whole genome shotgun (WGS) entry which is preliminary data.</text>
</comment>
<dbReference type="OrthoDB" id="8244193at2"/>
<reference evidence="2 3" key="1">
    <citation type="submission" date="2019-08" db="EMBL/GenBank/DDBJ databases">
        <title>Bradyrhizobium hipponensis sp. nov., a rhizobium isolated from a Lupinus angustifolius root nodule in Tunisia.</title>
        <authorList>
            <person name="Off K."/>
            <person name="Rejili M."/>
            <person name="Mars M."/>
            <person name="Brachmann A."/>
            <person name="Marin M."/>
        </authorList>
    </citation>
    <scope>NUCLEOTIDE SEQUENCE [LARGE SCALE GENOMIC DNA]</scope>
    <source>
        <strain evidence="2 3">CTAW71</strain>
    </source>
</reference>
<sequence>MTGSPFDPNTAPKAGNTGQDRAAMRADMNKVALKLHEAGIQLYGFYKIHDLVPYWNPLGFDFMCDNWRQLLDAAGKAPRLGSDQIDMPGYDPWLKAGVKSVGFTQTGKAPHVHLDIAIDRPGLCRIYILEKDDERRLDALRRARVVTARDTEVFRKIYRRVEGLGVDLDEHIGSHLEAGRLVLDGINFVAKDHNRLLDVLTNLKYPAGNSVFFRGERSGRGHFFGNASFLATEGIGFRQIWQTFPEERPVATTDPRTGPAMDPKASARFGDSKNLPDLTSVHCAVSKRICNFHIDEMGFVVRDSKGTIIVDPDALRHIFVELLWKTDLQGKLPFWALDNVNFMIPSSPTDFSRVGVSVDVAKFGRVSIALNGSCSVDGKMETSGTLTLGFKF</sequence>
<protein>
    <submittedName>
        <fullName evidence="2">Uncharacterized protein</fullName>
    </submittedName>
</protein>